<reference evidence="1 2" key="1">
    <citation type="submission" date="2021-03" db="EMBL/GenBank/DDBJ databases">
        <title>Sequencing the genomes of 1000 actinobacteria strains.</title>
        <authorList>
            <person name="Klenk H.-P."/>
        </authorList>
    </citation>
    <scope>NUCLEOTIDE SEQUENCE [LARGE SCALE GENOMIC DNA]</scope>
    <source>
        <strain evidence="1 2">DSM 44580</strain>
    </source>
</reference>
<comment type="caution">
    <text evidence="1">The sequence shown here is derived from an EMBL/GenBank/DDBJ whole genome shotgun (WGS) entry which is preliminary data.</text>
</comment>
<proteinExistence type="predicted"/>
<keyword evidence="2" id="KW-1185">Reference proteome</keyword>
<sequence length="384" mass="42561">MLSLGNVVVDALGASAATTSGVEGDLLRGRAVRSARALGLLTAEPTAIAPSWRALWWAISEVGTVDERLLGHLERTMGAPSERGLRRQLTALCERGWLSHDRPPGRPSRLVVLTARGRANTSRPELGPAWTAPAREVVRRGLATALHEAEGPVSATRLEQLVTEHADRWGRVARPADIRMELLSWRRRRLIRYLPPRPRHWVSTELGRKVFRAVARAAEIPLPRRPVRRDTEHEDLVLRAVLAVATVCPALLTAFRLDRRIYLDQHRQSWVLPDGLVGARTRRGVLLLALEVERRGRYEGLVRHLTNYQTLARSWRVEVAVAVVSSRVTAGRREVVASAVAQPSDRSVLLSAAALTVRSLEAWLDSLGVDSSTTGFGPNLRFPR</sequence>
<evidence type="ECO:0000313" key="1">
    <source>
        <dbReference type="EMBL" id="MBP2477657.1"/>
    </source>
</evidence>
<dbReference type="EMBL" id="JAGIOO010000001">
    <property type="protein sequence ID" value="MBP2477657.1"/>
    <property type="molecule type" value="Genomic_DNA"/>
</dbReference>
<dbReference type="RefSeq" id="WP_143343205.1">
    <property type="nucleotide sequence ID" value="NZ_JAGIOO010000001.1"/>
</dbReference>
<gene>
    <name evidence="1" type="ORF">JOF53_006529</name>
</gene>
<accession>A0ABS5AMN9</accession>
<evidence type="ECO:0000313" key="2">
    <source>
        <dbReference type="Proteomes" id="UP001519363"/>
    </source>
</evidence>
<dbReference type="Proteomes" id="UP001519363">
    <property type="component" value="Unassembled WGS sequence"/>
</dbReference>
<protein>
    <submittedName>
        <fullName evidence="1">Uncharacterized protein</fullName>
    </submittedName>
</protein>
<organism evidence="1 2">
    <name type="scientific">Crossiella equi</name>
    <dbReference type="NCBI Taxonomy" id="130796"/>
    <lineage>
        <taxon>Bacteria</taxon>
        <taxon>Bacillati</taxon>
        <taxon>Actinomycetota</taxon>
        <taxon>Actinomycetes</taxon>
        <taxon>Pseudonocardiales</taxon>
        <taxon>Pseudonocardiaceae</taxon>
        <taxon>Crossiella</taxon>
    </lineage>
</organism>
<name>A0ABS5AMN9_9PSEU</name>